<dbReference type="GO" id="GO:0046872">
    <property type="term" value="F:metal ion binding"/>
    <property type="evidence" value="ECO:0007669"/>
    <property type="project" value="UniProtKB-KW"/>
</dbReference>
<evidence type="ECO:0000259" key="3">
    <source>
        <dbReference type="Pfam" id="PF00596"/>
    </source>
</evidence>
<dbReference type="InterPro" id="IPR001303">
    <property type="entry name" value="Aldolase_II/adducin_N"/>
</dbReference>
<sequence length="209" mass="22752">MEQREGVVKFRLDFHQKRCITKEMTAELNGWRHVLHRLGLIGQEPERYQGLGFGNISCRTSDARSSFLISGTQTGKSPFLSCSEYALVTQCDPLTNSVSSMGLTKPSSEALTHGQLYLLDVTIGSVVHAHSPEIWNQAEAMGLPRTPRDVAYGTVEMALAVDELFSLKSVRNCRLFVMDGHQDGVVSFGSNIEEACGTMIAALASAVAG</sequence>
<dbReference type="GO" id="GO:0016832">
    <property type="term" value="F:aldehyde-lyase activity"/>
    <property type="evidence" value="ECO:0007669"/>
    <property type="project" value="TreeGrafter"/>
</dbReference>
<dbReference type="InterPro" id="IPR050197">
    <property type="entry name" value="Aldolase_class_II_sugar_metab"/>
</dbReference>
<evidence type="ECO:0000313" key="4">
    <source>
        <dbReference type="EMBL" id="SHO49052.1"/>
    </source>
</evidence>
<gene>
    <name evidence="4" type="ORF">SAMN02745220_02654</name>
</gene>
<protein>
    <submittedName>
        <fullName evidence="4">Ribulose-5-phosphate 4-epimerase/Fuculose-1-phosphate aldolase</fullName>
    </submittedName>
</protein>
<name>A0A1M7Y8T6_9BACT</name>
<keyword evidence="5" id="KW-1185">Reference proteome</keyword>
<dbReference type="RefSeq" id="WP_073613939.1">
    <property type="nucleotide sequence ID" value="NZ_FRFE01000012.1"/>
</dbReference>
<feature type="domain" description="Class II aldolase/adducin N-terminal" evidence="3">
    <location>
        <begin position="51"/>
        <end position="201"/>
    </location>
</feature>
<evidence type="ECO:0000256" key="2">
    <source>
        <dbReference type="ARBA" id="ARBA00023239"/>
    </source>
</evidence>
<keyword evidence="2" id="KW-0456">Lyase</keyword>
<dbReference type="Proteomes" id="UP000184603">
    <property type="component" value="Unassembled WGS sequence"/>
</dbReference>
<dbReference type="SUPFAM" id="SSF53639">
    <property type="entry name" value="AraD/HMP-PK domain-like"/>
    <property type="match status" value="1"/>
</dbReference>
<reference evidence="4 5" key="1">
    <citation type="submission" date="2016-12" db="EMBL/GenBank/DDBJ databases">
        <authorList>
            <person name="Song W.-J."/>
            <person name="Kurnit D.M."/>
        </authorList>
    </citation>
    <scope>NUCLEOTIDE SEQUENCE [LARGE SCALE GENOMIC DNA]</scope>
    <source>
        <strain evidence="4 5">DSM 18488</strain>
    </source>
</reference>
<evidence type="ECO:0000256" key="1">
    <source>
        <dbReference type="ARBA" id="ARBA00022723"/>
    </source>
</evidence>
<keyword evidence="1" id="KW-0479">Metal-binding</keyword>
<dbReference type="STRING" id="1121416.SAMN02745220_02654"/>
<proteinExistence type="predicted"/>
<accession>A0A1M7Y8T6</accession>
<dbReference type="AlphaFoldDB" id="A0A1M7Y8T6"/>
<dbReference type="GO" id="GO:0005829">
    <property type="term" value="C:cytosol"/>
    <property type="evidence" value="ECO:0007669"/>
    <property type="project" value="TreeGrafter"/>
</dbReference>
<organism evidence="4 5">
    <name type="scientific">Desulfopila aestuarii DSM 18488</name>
    <dbReference type="NCBI Taxonomy" id="1121416"/>
    <lineage>
        <taxon>Bacteria</taxon>
        <taxon>Pseudomonadati</taxon>
        <taxon>Thermodesulfobacteriota</taxon>
        <taxon>Desulfobulbia</taxon>
        <taxon>Desulfobulbales</taxon>
        <taxon>Desulfocapsaceae</taxon>
        <taxon>Desulfopila</taxon>
    </lineage>
</organism>
<dbReference type="GO" id="GO:0019323">
    <property type="term" value="P:pentose catabolic process"/>
    <property type="evidence" value="ECO:0007669"/>
    <property type="project" value="TreeGrafter"/>
</dbReference>
<dbReference type="OrthoDB" id="422493at2"/>
<evidence type="ECO:0000313" key="5">
    <source>
        <dbReference type="Proteomes" id="UP000184603"/>
    </source>
</evidence>
<dbReference type="InterPro" id="IPR036409">
    <property type="entry name" value="Aldolase_II/adducin_N_sf"/>
</dbReference>
<dbReference type="Pfam" id="PF00596">
    <property type="entry name" value="Aldolase_II"/>
    <property type="match status" value="1"/>
</dbReference>
<dbReference type="PANTHER" id="PTHR22789">
    <property type="entry name" value="FUCULOSE PHOSPHATE ALDOLASE"/>
    <property type="match status" value="1"/>
</dbReference>
<dbReference type="Gene3D" id="3.40.225.10">
    <property type="entry name" value="Class II aldolase/adducin N-terminal domain"/>
    <property type="match status" value="1"/>
</dbReference>
<dbReference type="PANTHER" id="PTHR22789:SF0">
    <property type="entry name" value="3-OXO-TETRONATE 4-PHOSPHATE DECARBOXYLASE-RELATED"/>
    <property type="match status" value="1"/>
</dbReference>
<dbReference type="EMBL" id="FRFE01000012">
    <property type="protein sequence ID" value="SHO49052.1"/>
    <property type="molecule type" value="Genomic_DNA"/>
</dbReference>